<dbReference type="InterPro" id="IPR015358">
    <property type="entry name" value="Tscrpt_reg_MerR_DNA-bd"/>
</dbReference>
<evidence type="ECO:0000256" key="5">
    <source>
        <dbReference type="ARBA" id="ARBA00023015"/>
    </source>
</evidence>
<evidence type="ECO:0000259" key="8">
    <source>
        <dbReference type="PROSITE" id="PS50937"/>
    </source>
</evidence>
<dbReference type="PANTHER" id="PTHR30204">
    <property type="entry name" value="REDOX-CYCLING DRUG-SENSING TRANSCRIPTIONAL ACTIVATOR SOXR"/>
    <property type="match status" value="1"/>
</dbReference>
<dbReference type="PANTHER" id="PTHR30204:SF0">
    <property type="entry name" value="REDOX-SENSITIVE TRANSCRIPTIONAL ACTIVATOR SOXR"/>
    <property type="match status" value="1"/>
</dbReference>
<dbReference type="Pfam" id="PF00376">
    <property type="entry name" value="MerR"/>
    <property type="match status" value="1"/>
</dbReference>
<sequence length="180" mass="19854">MRIPLEQQELTVGEVAERAGLAVSALHFYERKGLVESRRTNGNQRRYRRDVLRRVAFIRASQRLGIPLSTIKEALAMLPEGRTPTQGDWVRLARAWRGVLDQRMAEMARMRDTLAGCIGCGCLSLQHCKLANPYDSLGELGSGPVRLFADEEEVRACVTACSNPAEAEEEKGDVEAAGVG</sequence>
<dbReference type="PROSITE" id="PS00552">
    <property type="entry name" value="HTH_MERR_1"/>
    <property type="match status" value="1"/>
</dbReference>
<dbReference type="Proteomes" id="UP001165079">
    <property type="component" value="Unassembled WGS sequence"/>
</dbReference>
<keyword evidence="4" id="KW-0411">Iron-sulfur</keyword>
<evidence type="ECO:0000256" key="7">
    <source>
        <dbReference type="ARBA" id="ARBA00023163"/>
    </source>
</evidence>
<dbReference type="GO" id="GO:0051537">
    <property type="term" value="F:2 iron, 2 sulfur cluster binding"/>
    <property type="evidence" value="ECO:0007669"/>
    <property type="project" value="UniProtKB-KW"/>
</dbReference>
<dbReference type="SMART" id="SM00422">
    <property type="entry name" value="HTH_MERR"/>
    <property type="match status" value="1"/>
</dbReference>
<name>A0A9W6WBI3_9ACTN</name>
<proteinExistence type="predicted"/>
<dbReference type="PRINTS" id="PR00040">
    <property type="entry name" value="HTHMERR"/>
</dbReference>
<dbReference type="GO" id="GO:0003677">
    <property type="term" value="F:DNA binding"/>
    <property type="evidence" value="ECO:0007669"/>
    <property type="project" value="UniProtKB-KW"/>
</dbReference>
<dbReference type="InterPro" id="IPR047057">
    <property type="entry name" value="MerR_fam"/>
</dbReference>
<dbReference type="NCBIfam" id="TIGR01950">
    <property type="entry name" value="SoxR"/>
    <property type="match status" value="1"/>
</dbReference>
<dbReference type="SUPFAM" id="SSF46955">
    <property type="entry name" value="Putative DNA-binding domain"/>
    <property type="match status" value="1"/>
</dbReference>
<protein>
    <submittedName>
        <fullName evidence="9">Redox-sensitive transcriptional activator SoxR</fullName>
    </submittedName>
</protein>
<reference evidence="9" key="1">
    <citation type="submission" date="2023-03" db="EMBL/GenBank/DDBJ databases">
        <title>Actinorhabdospora filicis NBRC 111898.</title>
        <authorList>
            <person name="Ichikawa N."/>
            <person name="Sato H."/>
            <person name="Tonouchi N."/>
        </authorList>
    </citation>
    <scope>NUCLEOTIDE SEQUENCE</scope>
    <source>
        <strain evidence="9">NBRC 111898</strain>
    </source>
</reference>
<dbReference type="AlphaFoldDB" id="A0A9W6WBI3"/>
<evidence type="ECO:0000256" key="4">
    <source>
        <dbReference type="ARBA" id="ARBA00023014"/>
    </source>
</evidence>
<evidence type="ECO:0000256" key="3">
    <source>
        <dbReference type="ARBA" id="ARBA00023004"/>
    </source>
</evidence>
<evidence type="ECO:0000313" key="10">
    <source>
        <dbReference type="Proteomes" id="UP001165079"/>
    </source>
</evidence>
<gene>
    <name evidence="9" type="ORF">Afil01_54510</name>
</gene>
<evidence type="ECO:0000256" key="6">
    <source>
        <dbReference type="ARBA" id="ARBA00023125"/>
    </source>
</evidence>
<keyword evidence="1" id="KW-0001">2Fe-2S</keyword>
<dbReference type="PROSITE" id="PS50937">
    <property type="entry name" value="HTH_MERR_2"/>
    <property type="match status" value="1"/>
</dbReference>
<evidence type="ECO:0000256" key="2">
    <source>
        <dbReference type="ARBA" id="ARBA00022723"/>
    </source>
</evidence>
<dbReference type="InterPro" id="IPR000551">
    <property type="entry name" value="MerR-type_HTH_dom"/>
</dbReference>
<keyword evidence="5" id="KW-0805">Transcription regulation</keyword>
<dbReference type="Gene3D" id="1.10.1660.10">
    <property type="match status" value="1"/>
</dbReference>
<keyword evidence="2" id="KW-0479">Metal-binding</keyword>
<dbReference type="RefSeq" id="WP_285665885.1">
    <property type="nucleotide sequence ID" value="NZ_BSTX01000004.1"/>
</dbReference>
<keyword evidence="7" id="KW-0804">Transcription</keyword>
<accession>A0A9W6WBI3</accession>
<evidence type="ECO:0000256" key="1">
    <source>
        <dbReference type="ARBA" id="ARBA00022714"/>
    </source>
</evidence>
<dbReference type="EMBL" id="BSTX01000004">
    <property type="protein sequence ID" value="GLZ80644.1"/>
    <property type="molecule type" value="Genomic_DNA"/>
</dbReference>
<feature type="domain" description="HTH merR-type" evidence="8">
    <location>
        <begin position="9"/>
        <end position="77"/>
    </location>
</feature>
<keyword evidence="10" id="KW-1185">Reference proteome</keyword>
<dbReference type="GO" id="GO:0006979">
    <property type="term" value="P:response to oxidative stress"/>
    <property type="evidence" value="ECO:0007669"/>
    <property type="project" value="InterPro"/>
</dbReference>
<dbReference type="Pfam" id="PF09278">
    <property type="entry name" value="MerR-DNA-bind"/>
    <property type="match status" value="1"/>
</dbReference>
<organism evidence="9 10">
    <name type="scientific">Actinorhabdospora filicis</name>
    <dbReference type="NCBI Taxonomy" id="1785913"/>
    <lineage>
        <taxon>Bacteria</taxon>
        <taxon>Bacillati</taxon>
        <taxon>Actinomycetota</taxon>
        <taxon>Actinomycetes</taxon>
        <taxon>Micromonosporales</taxon>
        <taxon>Micromonosporaceae</taxon>
        <taxon>Actinorhabdospora</taxon>
    </lineage>
</organism>
<keyword evidence="3" id="KW-0408">Iron</keyword>
<keyword evidence="6" id="KW-0238">DNA-binding</keyword>
<evidence type="ECO:0000313" key="9">
    <source>
        <dbReference type="EMBL" id="GLZ80644.1"/>
    </source>
</evidence>
<dbReference type="GO" id="GO:0046872">
    <property type="term" value="F:metal ion binding"/>
    <property type="evidence" value="ECO:0007669"/>
    <property type="project" value="UniProtKB-KW"/>
</dbReference>
<dbReference type="InterPro" id="IPR010211">
    <property type="entry name" value="Redox-sen_tscrpt-act_SoxR"/>
</dbReference>
<dbReference type="GO" id="GO:0003700">
    <property type="term" value="F:DNA-binding transcription factor activity"/>
    <property type="evidence" value="ECO:0007669"/>
    <property type="project" value="InterPro"/>
</dbReference>
<dbReference type="InterPro" id="IPR009061">
    <property type="entry name" value="DNA-bd_dom_put_sf"/>
</dbReference>
<comment type="caution">
    <text evidence="9">The sequence shown here is derived from an EMBL/GenBank/DDBJ whole genome shotgun (WGS) entry which is preliminary data.</text>
</comment>